<dbReference type="RefSeq" id="WP_018622904.1">
    <property type="nucleotide sequence ID" value="NZ_FOLQ01000015.1"/>
</dbReference>
<keyword evidence="1" id="KW-0472">Membrane</keyword>
<sequence length="110" mass="11336">MKKSVFFSKNGRVLAATLALVLVTVLQTYASGTVSSALTGADTEIRASFAPVSKIMLAVMAIVAVVGAIAVYGKWSNGDPDTRKSAASWFGALIFAGLVLLVIKAVFGVA</sequence>
<evidence type="ECO:0000313" key="3">
    <source>
        <dbReference type="Proteomes" id="UP000198598"/>
    </source>
</evidence>
<organism evidence="2 3">
    <name type="scientific">Spirosoma endophyticum</name>
    <dbReference type="NCBI Taxonomy" id="662367"/>
    <lineage>
        <taxon>Bacteria</taxon>
        <taxon>Pseudomonadati</taxon>
        <taxon>Bacteroidota</taxon>
        <taxon>Cytophagia</taxon>
        <taxon>Cytophagales</taxon>
        <taxon>Cytophagaceae</taxon>
        <taxon>Spirosoma</taxon>
    </lineage>
</organism>
<dbReference type="EMBL" id="FOLQ01000015">
    <property type="protein sequence ID" value="SFE55692.1"/>
    <property type="molecule type" value="Genomic_DNA"/>
</dbReference>
<dbReference type="InterPro" id="IPR025408">
    <property type="entry name" value="DUF4134"/>
</dbReference>
<keyword evidence="3" id="KW-1185">Reference proteome</keyword>
<reference evidence="2 3" key="1">
    <citation type="submission" date="2016-10" db="EMBL/GenBank/DDBJ databases">
        <authorList>
            <person name="de Groot N.N."/>
        </authorList>
    </citation>
    <scope>NUCLEOTIDE SEQUENCE [LARGE SCALE GENOMIC DNA]</scope>
    <source>
        <strain evidence="2 3">DSM 26130</strain>
    </source>
</reference>
<evidence type="ECO:0000313" key="2">
    <source>
        <dbReference type="EMBL" id="SFE55692.1"/>
    </source>
</evidence>
<proteinExistence type="predicted"/>
<feature type="transmembrane region" description="Helical" evidence="1">
    <location>
        <begin position="87"/>
        <end position="107"/>
    </location>
</feature>
<name>A0A1I2BHJ8_9BACT</name>
<dbReference type="AlphaFoldDB" id="A0A1I2BHJ8"/>
<gene>
    <name evidence="2" type="ORF">SAMN05216167_115106</name>
</gene>
<protein>
    <submittedName>
        <fullName evidence="2">Uncharacterized protein</fullName>
    </submittedName>
</protein>
<keyword evidence="1" id="KW-0812">Transmembrane</keyword>
<dbReference type="OrthoDB" id="1029065at2"/>
<dbReference type="Proteomes" id="UP000198598">
    <property type="component" value="Unassembled WGS sequence"/>
</dbReference>
<dbReference type="Pfam" id="PF13572">
    <property type="entry name" value="DUF4134"/>
    <property type="match status" value="1"/>
</dbReference>
<feature type="transmembrane region" description="Helical" evidence="1">
    <location>
        <begin position="54"/>
        <end position="75"/>
    </location>
</feature>
<evidence type="ECO:0000256" key="1">
    <source>
        <dbReference type="SAM" id="Phobius"/>
    </source>
</evidence>
<keyword evidence="1" id="KW-1133">Transmembrane helix</keyword>
<dbReference type="STRING" id="662367.SAMN05216167_115106"/>
<accession>A0A1I2BHJ8</accession>